<keyword evidence="6" id="KW-1185">Reference proteome</keyword>
<dbReference type="EMBL" id="JACBZA010000001">
    <property type="protein sequence ID" value="NYH85603.1"/>
    <property type="molecule type" value="Genomic_DNA"/>
</dbReference>
<evidence type="ECO:0000313" key="6">
    <source>
        <dbReference type="Proteomes" id="UP000533017"/>
    </source>
</evidence>
<dbReference type="SUPFAM" id="SSF46689">
    <property type="entry name" value="Homeodomain-like"/>
    <property type="match status" value="2"/>
</dbReference>
<gene>
    <name evidence="5" type="ORF">FHR37_004454</name>
</gene>
<proteinExistence type="predicted"/>
<evidence type="ECO:0000256" key="2">
    <source>
        <dbReference type="ARBA" id="ARBA00023125"/>
    </source>
</evidence>
<keyword evidence="3" id="KW-0804">Transcription</keyword>
<evidence type="ECO:0000256" key="1">
    <source>
        <dbReference type="ARBA" id="ARBA00023015"/>
    </source>
</evidence>
<keyword evidence="2" id="KW-0238">DNA-binding</keyword>
<comment type="caution">
    <text evidence="5">The sequence shown here is derived from an EMBL/GenBank/DDBJ whole genome shotgun (WGS) entry which is preliminary data.</text>
</comment>
<dbReference type="PROSITE" id="PS01124">
    <property type="entry name" value="HTH_ARAC_FAMILY_2"/>
    <property type="match status" value="1"/>
</dbReference>
<dbReference type="Proteomes" id="UP000533017">
    <property type="component" value="Unassembled WGS sequence"/>
</dbReference>
<dbReference type="InterPro" id="IPR037923">
    <property type="entry name" value="HTH-like"/>
</dbReference>
<dbReference type="SMART" id="SM00342">
    <property type="entry name" value="HTH_ARAC"/>
    <property type="match status" value="1"/>
</dbReference>
<feature type="domain" description="HTH araC/xylS-type" evidence="4">
    <location>
        <begin position="176"/>
        <end position="274"/>
    </location>
</feature>
<dbReference type="Gene3D" id="1.10.10.60">
    <property type="entry name" value="Homeodomain-like"/>
    <property type="match status" value="2"/>
</dbReference>
<evidence type="ECO:0000256" key="3">
    <source>
        <dbReference type="ARBA" id="ARBA00023163"/>
    </source>
</evidence>
<dbReference type="InterPro" id="IPR050204">
    <property type="entry name" value="AraC_XylS_family_regulators"/>
</dbReference>
<organism evidence="5 6">
    <name type="scientific">Actinopolymorpha cephalotaxi</name>
    <dbReference type="NCBI Taxonomy" id="504797"/>
    <lineage>
        <taxon>Bacteria</taxon>
        <taxon>Bacillati</taxon>
        <taxon>Actinomycetota</taxon>
        <taxon>Actinomycetes</taxon>
        <taxon>Propionibacteriales</taxon>
        <taxon>Actinopolymorphaceae</taxon>
        <taxon>Actinopolymorpha</taxon>
    </lineage>
</organism>
<dbReference type="InterPro" id="IPR003313">
    <property type="entry name" value="AraC-bd"/>
</dbReference>
<dbReference type="Pfam" id="PF12833">
    <property type="entry name" value="HTH_18"/>
    <property type="match status" value="1"/>
</dbReference>
<dbReference type="Gene3D" id="2.60.120.280">
    <property type="entry name" value="Regulatory protein AraC"/>
    <property type="match status" value="1"/>
</dbReference>
<dbReference type="RefSeq" id="WP_175542405.1">
    <property type="nucleotide sequence ID" value="NZ_FOOI01000003.1"/>
</dbReference>
<dbReference type="Pfam" id="PF02311">
    <property type="entry name" value="AraC_binding"/>
    <property type="match status" value="1"/>
</dbReference>
<evidence type="ECO:0000313" key="5">
    <source>
        <dbReference type="EMBL" id="NYH85603.1"/>
    </source>
</evidence>
<sequence>MDSGMDSGTRIAVSAAPVTRLGQLVLAGEVIDDEPMMPSPLRVMEAYVLSVVVAGSGRYRHADGREEPVTPGAHTLVPPGRPHWYGTLGGRTWTEVFVVFTGPLFDALARAGVLAEDGPRYPRPAPSAAALRTILASTPRSVQAAEHQLVAFADWLLDVNGPQESAESAGPSPAVAAAVDRLADDLTGRLDMRSVAAEVGLPYDTFRRRFAAEVGQSPLAFRNARRLQTAATLLRVTDMTTREIARTLGYTDEFHLSRRFRAHFGLPPSDYRRS</sequence>
<dbReference type="SUPFAM" id="SSF51215">
    <property type="entry name" value="Regulatory protein AraC"/>
    <property type="match status" value="1"/>
</dbReference>
<protein>
    <submittedName>
        <fullName evidence="5">AraC-like DNA-binding protein/quercetin dioxygenase-like cupin family protein</fullName>
    </submittedName>
</protein>
<dbReference type="InterPro" id="IPR009057">
    <property type="entry name" value="Homeodomain-like_sf"/>
</dbReference>
<dbReference type="InterPro" id="IPR018060">
    <property type="entry name" value="HTH_AraC"/>
</dbReference>
<keyword evidence="1" id="KW-0805">Transcription regulation</keyword>
<name>A0ABX2S9D6_9ACTN</name>
<dbReference type="PANTHER" id="PTHR46796">
    <property type="entry name" value="HTH-TYPE TRANSCRIPTIONAL ACTIVATOR RHAS-RELATED"/>
    <property type="match status" value="1"/>
</dbReference>
<reference evidence="5 6" key="1">
    <citation type="submission" date="2020-07" db="EMBL/GenBank/DDBJ databases">
        <title>Sequencing the genomes of 1000 actinobacteria strains.</title>
        <authorList>
            <person name="Klenk H.-P."/>
        </authorList>
    </citation>
    <scope>NUCLEOTIDE SEQUENCE [LARGE SCALE GENOMIC DNA]</scope>
    <source>
        <strain evidence="5 6">DSM 45117</strain>
    </source>
</reference>
<evidence type="ECO:0000259" key="4">
    <source>
        <dbReference type="PROSITE" id="PS01124"/>
    </source>
</evidence>
<accession>A0ABX2S9D6</accession>